<comment type="similarity">
    <text evidence="1">Belongs to the sigma-70 factor family. ECF subfamily.</text>
</comment>
<dbReference type="InterPro" id="IPR013325">
    <property type="entry name" value="RNA_pol_sigma_r2"/>
</dbReference>
<dbReference type="Proteomes" id="UP000241507">
    <property type="component" value="Chromosome"/>
</dbReference>
<dbReference type="GO" id="GO:0003677">
    <property type="term" value="F:DNA binding"/>
    <property type="evidence" value="ECO:0007669"/>
    <property type="project" value="UniProtKB-KW"/>
</dbReference>
<evidence type="ECO:0000313" key="7">
    <source>
        <dbReference type="EMBL" id="AVR45077.1"/>
    </source>
</evidence>
<gene>
    <name evidence="7" type="ORF">C7S20_07235</name>
</gene>
<organism evidence="7 8">
    <name type="scientific">Christiangramia fulva</name>
    <dbReference type="NCBI Taxonomy" id="2126553"/>
    <lineage>
        <taxon>Bacteria</taxon>
        <taxon>Pseudomonadati</taxon>
        <taxon>Bacteroidota</taxon>
        <taxon>Flavobacteriia</taxon>
        <taxon>Flavobacteriales</taxon>
        <taxon>Flavobacteriaceae</taxon>
        <taxon>Christiangramia</taxon>
    </lineage>
</organism>
<protein>
    <submittedName>
        <fullName evidence="7">RNA polymerase subunit sigma</fullName>
    </submittedName>
</protein>
<reference evidence="8" key="1">
    <citation type="submission" date="2018-03" db="EMBL/GenBank/DDBJ databases">
        <title>Gramella fulva sp. nov., isolated from a dry surface of tidal flat.</title>
        <authorList>
            <person name="Hwang S.H."/>
            <person name="Hwang W.M."/>
            <person name="Kang K."/>
            <person name="Ahn T.-Y."/>
        </authorList>
    </citation>
    <scope>NUCLEOTIDE SEQUENCE [LARGE SCALE GENOMIC DNA]</scope>
    <source>
        <strain evidence="8">SH35</strain>
    </source>
</reference>
<dbReference type="InterPro" id="IPR007627">
    <property type="entry name" value="RNA_pol_sigma70_r2"/>
</dbReference>
<evidence type="ECO:0000256" key="3">
    <source>
        <dbReference type="ARBA" id="ARBA00023082"/>
    </source>
</evidence>
<keyword evidence="3" id="KW-0731">Sigma factor</keyword>
<feature type="domain" description="RNA polymerase sigma-70 region 2" evidence="6">
    <location>
        <begin position="21"/>
        <end position="87"/>
    </location>
</feature>
<evidence type="ECO:0000256" key="1">
    <source>
        <dbReference type="ARBA" id="ARBA00010641"/>
    </source>
</evidence>
<keyword evidence="4" id="KW-0238">DNA-binding</keyword>
<accession>A0A2R3Z476</accession>
<dbReference type="InterPro" id="IPR039425">
    <property type="entry name" value="RNA_pol_sigma-70-like"/>
</dbReference>
<dbReference type="PANTHER" id="PTHR43133:SF8">
    <property type="entry name" value="RNA POLYMERASE SIGMA FACTOR HI_1459-RELATED"/>
    <property type="match status" value="1"/>
</dbReference>
<evidence type="ECO:0000256" key="2">
    <source>
        <dbReference type="ARBA" id="ARBA00023015"/>
    </source>
</evidence>
<evidence type="ECO:0000256" key="4">
    <source>
        <dbReference type="ARBA" id="ARBA00023125"/>
    </source>
</evidence>
<evidence type="ECO:0000313" key="8">
    <source>
        <dbReference type="Proteomes" id="UP000241507"/>
    </source>
</evidence>
<dbReference type="InterPro" id="IPR036388">
    <property type="entry name" value="WH-like_DNA-bd_sf"/>
</dbReference>
<keyword evidence="5" id="KW-0804">Transcription</keyword>
<dbReference type="Gene3D" id="1.10.1740.10">
    <property type="match status" value="1"/>
</dbReference>
<name>A0A2R3Z476_9FLAO</name>
<dbReference type="EMBL" id="CP028136">
    <property type="protein sequence ID" value="AVR45077.1"/>
    <property type="molecule type" value="Genomic_DNA"/>
</dbReference>
<dbReference type="GO" id="GO:0016987">
    <property type="term" value="F:sigma factor activity"/>
    <property type="evidence" value="ECO:0007669"/>
    <property type="project" value="UniProtKB-KW"/>
</dbReference>
<evidence type="ECO:0000256" key="5">
    <source>
        <dbReference type="ARBA" id="ARBA00023163"/>
    </source>
</evidence>
<dbReference type="SUPFAM" id="SSF88659">
    <property type="entry name" value="Sigma3 and sigma4 domains of RNA polymerase sigma factors"/>
    <property type="match status" value="1"/>
</dbReference>
<dbReference type="NCBIfam" id="TIGR02937">
    <property type="entry name" value="sigma70-ECF"/>
    <property type="match status" value="1"/>
</dbReference>
<dbReference type="OrthoDB" id="9782108at2"/>
<dbReference type="Gene3D" id="1.10.10.10">
    <property type="entry name" value="Winged helix-like DNA-binding domain superfamily/Winged helix DNA-binding domain"/>
    <property type="match status" value="1"/>
</dbReference>
<dbReference type="KEGG" id="grs:C7S20_07235"/>
<keyword evidence="2" id="KW-0805">Transcription regulation</keyword>
<sequence>MKVKITQENTESSNEILSHWVEKYTDTLYSWAFYKTSDVQTAEDLVQETFLAACKNYESFQYKSKPKTWLFAILNNKIIDYYRKKSRDSVRLENSIHNNKEYSILEQTYDSKGYWKEDKKPVDWNLDEQETNLLDNTEFNGLLQHCLIKLPPLWSSAVKLKYLEGRGGTDIVQELDITSANYWQIIHRSKLFLRECLEKLWFQK</sequence>
<dbReference type="AlphaFoldDB" id="A0A2R3Z476"/>
<dbReference type="GO" id="GO:0006352">
    <property type="term" value="P:DNA-templated transcription initiation"/>
    <property type="evidence" value="ECO:0007669"/>
    <property type="project" value="InterPro"/>
</dbReference>
<keyword evidence="8" id="KW-1185">Reference proteome</keyword>
<dbReference type="SUPFAM" id="SSF88946">
    <property type="entry name" value="Sigma2 domain of RNA polymerase sigma factors"/>
    <property type="match status" value="1"/>
</dbReference>
<evidence type="ECO:0000259" key="6">
    <source>
        <dbReference type="Pfam" id="PF04542"/>
    </source>
</evidence>
<dbReference type="InterPro" id="IPR013324">
    <property type="entry name" value="RNA_pol_sigma_r3/r4-like"/>
</dbReference>
<dbReference type="RefSeq" id="WP_107011855.1">
    <property type="nucleotide sequence ID" value="NZ_CP028136.1"/>
</dbReference>
<dbReference type="PANTHER" id="PTHR43133">
    <property type="entry name" value="RNA POLYMERASE ECF-TYPE SIGMA FACTO"/>
    <property type="match status" value="1"/>
</dbReference>
<dbReference type="Pfam" id="PF04542">
    <property type="entry name" value="Sigma70_r2"/>
    <property type="match status" value="1"/>
</dbReference>
<proteinExistence type="inferred from homology"/>
<dbReference type="InterPro" id="IPR014284">
    <property type="entry name" value="RNA_pol_sigma-70_dom"/>
</dbReference>